<name>A0A1W1HAY4_9BACT</name>
<feature type="transmembrane region" description="Helical" evidence="7">
    <location>
        <begin position="97"/>
        <end position="120"/>
    </location>
</feature>
<feature type="transmembrane region" description="Helical" evidence="7">
    <location>
        <begin position="301"/>
        <end position="320"/>
    </location>
</feature>
<evidence type="ECO:0000256" key="4">
    <source>
        <dbReference type="ARBA" id="ARBA00022692"/>
    </source>
</evidence>
<dbReference type="Proteomes" id="UP000191931">
    <property type="component" value="Unassembled WGS sequence"/>
</dbReference>
<comment type="subcellular location">
    <subcellularLocation>
        <location evidence="1">Cell membrane</location>
        <topology evidence="1">Multi-pass membrane protein</topology>
    </subcellularLocation>
</comment>
<dbReference type="GO" id="GO:0005886">
    <property type="term" value="C:plasma membrane"/>
    <property type="evidence" value="ECO:0007669"/>
    <property type="project" value="UniProtKB-SubCell"/>
</dbReference>
<evidence type="ECO:0000259" key="8">
    <source>
        <dbReference type="Pfam" id="PF01773"/>
    </source>
</evidence>
<feature type="transmembrane region" description="Helical" evidence="7">
    <location>
        <begin position="31"/>
        <end position="52"/>
    </location>
</feature>
<feature type="transmembrane region" description="Helical" evidence="7">
    <location>
        <begin position="263"/>
        <end position="281"/>
    </location>
</feature>
<feature type="transmembrane region" description="Helical" evidence="7">
    <location>
        <begin position="140"/>
        <end position="163"/>
    </location>
</feature>
<dbReference type="GO" id="GO:0005337">
    <property type="term" value="F:nucleoside transmembrane transporter activity"/>
    <property type="evidence" value="ECO:0007669"/>
    <property type="project" value="InterPro"/>
</dbReference>
<evidence type="ECO:0000313" key="12">
    <source>
        <dbReference type="Proteomes" id="UP000191931"/>
    </source>
</evidence>
<feature type="domain" description="Concentrative nucleoside transporter N-terminal" evidence="8">
    <location>
        <begin position="8"/>
        <end position="81"/>
    </location>
</feature>
<feature type="transmembrane region" description="Helical" evidence="7">
    <location>
        <begin position="175"/>
        <end position="199"/>
    </location>
</feature>
<proteinExistence type="inferred from homology"/>
<keyword evidence="4 7" id="KW-0812">Transmembrane</keyword>
<dbReference type="OrthoDB" id="9766455at2"/>
<evidence type="ECO:0000256" key="3">
    <source>
        <dbReference type="ARBA" id="ARBA00022475"/>
    </source>
</evidence>
<keyword evidence="5 7" id="KW-1133">Transmembrane helix</keyword>
<feature type="transmembrane region" description="Helical" evidence="7">
    <location>
        <begin position="396"/>
        <end position="417"/>
    </location>
</feature>
<feature type="domain" description="Concentrative nucleoside transporter C-terminal" evidence="9">
    <location>
        <begin position="208"/>
        <end position="412"/>
    </location>
</feature>
<evidence type="ECO:0000256" key="6">
    <source>
        <dbReference type="ARBA" id="ARBA00023136"/>
    </source>
</evidence>
<dbReference type="InterPro" id="IPR011642">
    <property type="entry name" value="Gate_dom"/>
</dbReference>
<dbReference type="STRING" id="1246637.MTBBW1_1920001"/>
<protein>
    <submittedName>
        <fullName evidence="11">Na+ dependent nucleoside transporter domain protein</fullName>
    </submittedName>
</protein>
<dbReference type="EMBL" id="FWEV01000104">
    <property type="protein sequence ID" value="SLM29654.1"/>
    <property type="molecule type" value="Genomic_DNA"/>
</dbReference>
<keyword evidence="12" id="KW-1185">Reference proteome</keyword>
<accession>A0A1W1HAY4</accession>
<dbReference type="Pfam" id="PF01773">
    <property type="entry name" value="Nucleos_tra2_N"/>
    <property type="match status" value="1"/>
</dbReference>
<feature type="transmembrane region" description="Helical" evidence="7">
    <location>
        <begin position="356"/>
        <end position="376"/>
    </location>
</feature>
<feature type="domain" description="Nucleoside transporter/FeoB GTPase Gate" evidence="10">
    <location>
        <begin position="101"/>
        <end position="200"/>
    </location>
</feature>
<evidence type="ECO:0000259" key="10">
    <source>
        <dbReference type="Pfam" id="PF07670"/>
    </source>
</evidence>
<reference evidence="11 12" key="1">
    <citation type="submission" date="2017-03" db="EMBL/GenBank/DDBJ databases">
        <authorList>
            <person name="Afonso C.L."/>
            <person name="Miller P.J."/>
            <person name="Scott M.A."/>
            <person name="Spackman E."/>
            <person name="Goraichik I."/>
            <person name="Dimitrov K.M."/>
            <person name="Suarez D.L."/>
            <person name="Swayne D.E."/>
        </authorList>
    </citation>
    <scope>NUCLEOTIDE SEQUENCE [LARGE SCALE GENOMIC DNA]</scope>
    <source>
        <strain evidence="11">PRJEB14757</strain>
    </source>
</reference>
<evidence type="ECO:0000259" key="9">
    <source>
        <dbReference type="Pfam" id="PF07662"/>
    </source>
</evidence>
<dbReference type="PANTHER" id="PTHR10590:SF4">
    <property type="entry name" value="SOLUTE CARRIER FAMILY 28 MEMBER 3"/>
    <property type="match status" value="1"/>
</dbReference>
<feature type="transmembrane region" description="Helical" evidence="7">
    <location>
        <begin position="205"/>
        <end position="224"/>
    </location>
</feature>
<evidence type="ECO:0000256" key="1">
    <source>
        <dbReference type="ARBA" id="ARBA00004651"/>
    </source>
</evidence>
<dbReference type="Pfam" id="PF07670">
    <property type="entry name" value="Gate"/>
    <property type="match status" value="1"/>
</dbReference>
<comment type="similarity">
    <text evidence="2">Belongs to the concentrative nucleoside transporter (CNT) (TC 2.A.41) family.</text>
</comment>
<evidence type="ECO:0000256" key="5">
    <source>
        <dbReference type="ARBA" id="ARBA00022989"/>
    </source>
</evidence>
<evidence type="ECO:0000256" key="2">
    <source>
        <dbReference type="ARBA" id="ARBA00009033"/>
    </source>
</evidence>
<dbReference type="Pfam" id="PF07662">
    <property type="entry name" value="Nucleos_tra2_C"/>
    <property type="match status" value="1"/>
</dbReference>
<dbReference type="InterPro" id="IPR011657">
    <property type="entry name" value="CNT_C_dom"/>
</dbReference>
<dbReference type="InterPro" id="IPR002668">
    <property type="entry name" value="CNT_N_dom"/>
</dbReference>
<dbReference type="InterPro" id="IPR008276">
    <property type="entry name" value="C_nuclsd_transpt"/>
</dbReference>
<dbReference type="GO" id="GO:0015293">
    <property type="term" value="F:symporter activity"/>
    <property type="evidence" value="ECO:0007669"/>
    <property type="project" value="TreeGrafter"/>
</dbReference>
<dbReference type="RefSeq" id="WP_080806747.1">
    <property type="nucleotide sequence ID" value="NZ_LT828555.1"/>
</dbReference>
<keyword evidence="3" id="KW-1003">Cell membrane</keyword>
<evidence type="ECO:0000313" key="11">
    <source>
        <dbReference type="EMBL" id="SLM29654.1"/>
    </source>
</evidence>
<dbReference type="PANTHER" id="PTHR10590">
    <property type="entry name" value="SODIUM/NUCLEOSIDE COTRANSPORTER"/>
    <property type="match status" value="1"/>
</dbReference>
<organism evidence="11 12">
    <name type="scientific">Desulfamplus magnetovallimortis</name>
    <dbReference type="NCBI Taxonomy" id="1246637"/>
    <lineage>
        <taxon>Bacteria</taxon>
        <taxon>Pseudomonadati</taxon>
        <taxon>Thermodesulfobacteriota</taxon>
        <taxon>Desulfobacteria</taxon>
        <taxon>Desulfobacterales</taxon>
        <taxon>Desulfobacteraceae</taxon>
        <taxon>Desulfamplus</taxon>
    </lineage>
</organism>
<sequence length="421" mass="45165">MIFFQAILGLTFFILLPWCMSDNRTKVQWGTIIKGIVIQFALAFILLNIPFFRNIFMSLNSVVLGLQEASKAGTSVVFGYLGGAQLPFDEKFPGSSFIFAFQALPLVLLISAISTLLFYWKILPMVVQGFSWALKKIFKIGGSEGLGISANIFVGMVEAPLFIQPYLSKMTKSEIFSLMTSGMATIAGTVMVLYATILGNTVPDVLGHILVASIISAPAALTVAKIMVPETDNVTISAKVTMNDPPISAMDAISKGTVQGVSLLINIVAMLIVLIALVHIIDLMLGILPDFKGVPLTLQRILGWVMAPVTWLMGVPWHEAHTAGSLMGIKTALNEFLAYLELSKLSDAALSDKSRLIMIYAMCGFANPGSLGIMIGGMGTMAPDKRGEITKLGFRALIAGTIATCMTGTVVGVIITITRIC</sequence>
<dbReference type="AlphaFoldDB" id="A0A1W1HAY4"/>
<evidence type="ECO:0000256" key="7">
    <source>
        <dbReference type="SAM" id="Phobius"/>
    </source>
</evidence>
<gene>
    <name evidence="11" type="ORF">MTBBW1_1920001</name>
</gene>
<keyword evidence="6 7" id="KW-0472">Membrane</keyword>